<proteinExistence type="predicted"/>
<dbReference type="EMBL" id="ML736268">
    <property type="protein sequence ID" value="KAE8375101.1"/>
    <property type="molecule type" value="Genomic_DNA"/>
</dbReference>
<dbReference type="AlphaFoldDB" id="A0A5N7AZ97"/>
<name>A0A5N7AZ97_9EURO</name>
<evidence type="ECO:0000313" key="1">
    <source>
        <dbReference type="EMBL" id="KAE8375101.1"/>
    </source>
</evidence>
<protein>
    <submittedName>
        <fullName evidence="1">Uncharacterized protein</fullName>
    </submittedName>
</protein>
<dbReference type="Proteomes" id="UP000326198">
    <property type="component" value="Unassembled WGS sequence"/>
</dbReference>
<accession>A0A5N7AZ97</accession>
<reference evidence="1 2" key="1">
    <citation type="submission" date="2019-04" db="EMBL/GenBank/DDBJ databases">
        <title>Friends and foes A comparative genomics studyof 23 Aspergillus species from section Flavi.</title>
        <authorList>
            <consortium name="DOE Joint Genome Institute"/>
            <person name="Kjaerbolling I."/>
            <person name="Vesth T."/>
            <person name="Frisvad J.C."/>
            <person name="Nybo J.L."/>
            <person name="Theobald S."/>
            <person name="Kildgaard S."/>
            <person name="Isbrandt T."/>
            <person name="Kuo A."/>
            <person name="Sato A."/>
            <person name="Lyhne E.K."/>
            <person name="Kogle M.E."/>
            <person name="Wiebenga A."/>
            <person name="Kun R.S."/>
            <person name="Lubbers R.J."/>
            <person name="Makela M.R."/>
            <person name="Barry K."/>
            <person name="Chovatia M."/>
            <person name="Clum A."/>
            <person name="Daum C."/>
            <person name="Haridas S."/>
            <person name="He G."/>
            <person name="LaButti K."/>
            <person name="Lipzen A."/>
            <person name="Mondo S."/>
            <person name="Riley R."/>
            <person name="Salamov A."/>
            <person name="Simmons B.A."/>
            <person name="Magnuson J.K."/>
            <person name="Henrissat B."/>
            <person name="Mortensen U.H."/>
            <person name="Larsen T.O."/>
            <person name="Devries R.P."/>
            <person name="Grigoriev I.V."/>
            <person name="Machida M."/>
            <person name="Baker S.E."/>
            <person name="Andersen M.R."/>
        </authorList>
    </citation>
    <scope>NUCLEOTIDE SEQUENCE [LARGE SCALE GENOMIC DNA]</scope>
    <source>
        <strain evidence="1 2">IBT 29228</strain>
    </source>
</reference>
<keyword evidence="2" id="KW-1185">Reference proteome</keyword>
<gene>
    <name evidence="1" type="ORF">BDV26DRAFT_23879</name>
</gene>
<sequence length="196" mass="22407">MRKKGIQNANFSSGWRIFTMPSTHSKSSVITYGTFFRPSFNDLWFHLLHHLLIYDNRRISVPDTVVNDEYDTDYSLVLVSLSWWHSPIDLFCLSYNPCLYFYQSIYLDCKLTFSPILAWTKSQMKGGGKCTITSEGEKSYSVMVAPVNRRLKVPSRSLILGLRGSNCLSSTLFPLIRAAPSVSTILANLYTCWCLF</sequence>
<organism evidence="1 2">
    <name type="scientific">Aspergillus bertholletiae</name>
    <dbReference type="NCBI Taxonomy" id="1226010"/>
    <lineage>
        <taxon>Eukaryota</taxon>
        <taxon>Fungi</taxon>
        <taxon>Dikarya</taxon>
        <taxon>Ascomycota</taxon>
        <taxon>Pezizomycotina</taxon>
        <taxon>Eurotiomycetes</taxon>
        <taxon>Eurotiomycetidae</taxon>
        <taxon>Eurotiales</taxon>
        <taxon>Aspergillaceae</taxon>
        <taxon>Aspergillus</taxon>
        <taxon>Aspergillus subgen. Circumdati</taxon>
    </lineage>
</organism>
<evidence type="ECO:0000313" key="2">
    <source>
        <dbReference type="Proteomes" id="UP000326198"/>
    </source>
</evidence>